<keyword evidence="5" id="KW-1133">Transmembrane helix</keyword>
<feature type="region of interest" description="Disordered" evidence="4">
    <location>
        <begin position="87"/>
        <end position="129"/>
    </location>
</feature>
<dbReference type="InterPro" id="IPR011993">
    <property type="entry name" value="PH-like_dom_sf"/>
</dbReference>
<evidence type="ECO:0000259" key="6">
    <source>
        <dbReference type="PROSITE" id="PS01179"/>
    </source>
</evidence>
<keyword evidence="9" id="KW-1185">Reference proteome</keyword>
<feature type="compositionally biased region" description="Low complexity" evidence="4">
    <location>
        <begin position="521"/>
        <end position="540"/>
    </location>
</feature>
<dbReference type="CDD" id="cd01208">
    <property type="entry name" value="PTB_X11"/>
    <property type="match status" value="1"/>
</dbReference>
<protein>
    <submittedName>
        <fullName evidence="8">Uncharacterized protein</fullName>
    </submittedName>
</protein>
<organism evidence="8 9">
    <name type="scientific">Heterodera trifolii</name>
    <dbReference type="NCBI Taxonomy" id="157864"/>
    <lineage>
        <taxon>Eukaryota</taxon>
        <taxon>Metazoa</taxon>
        <taxon>Ecdysozoa</taxon>
        <taxon>Nematoda</taxon>
        <taxon>Chromadorea</taxon>
        <taxon>Rhabditida</taxon>
        <taxon>Tylenchina</taxon>
        <taxon>Tylenchomorpha</taxon>
        <taxon>Tylenchoidea</taxon>
        <taxon>Heteroderidae</taxon>
        <taxon>Heteroderinae</taxon>
        <taxon>Heterodera</taxon>
    </lineage>
</organism>
<feature type="compositionally biased region" description="Polar residues" evidence="4">
    <location>
        <begin position="715"/>
        <end position="730"/>
    </location>
</feature>
<dbReference type="InterPro" id="IPR001478">
    <property type="entry name" value="PDZ"/>
</dbReference>
<feature type="domain" description="PDZ" evidence="7">
    <location>
        <begin position="989"/>
        <end position="1065"/>
    </location>
</feature>
<dbReference type="SMART" id="SM00228">
    <property type="entry name" value="PDZ"/>
    <property type="match status" value="2"/>
</dbReference>
<evidence type="ECO:0000256" key="4">
    <source>
        <dbReference type="SAM" id="MobiDB-lite"/>
    </source>
</evidence>
<dbReference type="EMBL" id="JBICBT010000240">
    <property type="protein sequence ID" value="KAL3119617.1"/>
    <property type="molecule type" value="Genomic_DNA"/>
</dbReference>
<dbReference type="SMART" id="SM00462">
    <property type="entry name" value="PTB"/>
    <property type="match status" value="1"/>
</dbReference>
<feature type="compositionally biased region" description="Polar residues" evidence="4">
    <location>
        <begin position="89"/>
        <end position="121"/>
    </location>
</feature>
<feature type="domain" description="PDZ" evidence="7">
    <location>
        <begin position="898"/>
        <end position="983"/>
    </location>
</feature>
<evidence type="ECO:0000256" key="5">
    <source>
        <dbReference type="SAM" id="Phobius"/>
    </source>
</evidence>
<dbReference type="Pfam" id="PF00595">
    <property type="entry name" value="PDZ"/>
    <property type="match status" value="2"/>
</dbReference>
<dbReference type="SUPFAM" id="SSF50156">
    <property type="entry name" value="PDZ domain-like"/>
    <property type="match status" value="2"/>
</dbReference>
<dbReference type="PROSITE" id="PS01179">
    <property type="entry name" value="PID"/>
    <property type="match status" value="1"/>
</dbReference>
<evidence type="ECO:0000313" key="8">
    <source>
        <dbReference type="EMBL" id="KAL3119617.1"/>
    </source>
</evidence>
<dbReference type="Gene3D" id="2.30.42.10">
    <property type="match status" value="2"/>
</dbReference>
<feature type="compositionally biased region" description="Polar residues" evidence="4">
    <location>
        <begin position="542"/>
        <end position="551"/>
    </location>
</feature>
<keyword evidence="5" id="KW-0472">Membrane</keyword>
<evidence type="ECO:0000256" key="2">
    <source>
        <dbReference type="ARBA" id="ARBA00022553"/>
    </source>
</evidence>
<accession>A0ABD2LWI1</accession>
<dbReference type="SUPFAM" id="SSF50729">
    <property type="entry name" value="PH domain-like"/>
    <property type="match status" value="1"/>
</dbReference>
<dbReference type="InterPro" id="IPR051230">
    <property type="entry name" value="APP-Binding"/>
</dbReference>
<evidence type="ECO:0000313" key="9">
    <source>
        <dbReference type="Proteomes" id="UP001620626"/>
    </source>
</evidence>
<comment type="caution">
    <text evidence="8">The sequence shown here is derived from an EMBL/GenBank/DDBJ whole genome shotgun (WGS) entry which is preliminary data.</text>
</comment>
<gene>
    <name evidence="8" type="ORF">niasHT_006703</name>
</gene>
<reference evidence="8 9" key="1">
    <citation type="submission" date="2024-10" db="EMBL/GenBank/DDBJ databases">
        <authorList>
            <person name="Kim D."/>
        </authorList>
    </citation>
    <scope>NUCLEOTIDE SEQUENCE [LARGE SCALE GENOMIC DNA]</scope>
    <source>
        <strain evidence="8">BH-2024</strain>
    </source>
</reference>
<feature type="region of interest" description="Disordered" evidence="4">
    <location>
        <begin position="283"/>
        <end position="309"/>
    </location>
</feature>
<evidence type="ECO:0000259" key="7">
    <source>
        <dbReference type="PROSITE" id="PS50106"/>
    </source>
</evidence>
<keyword evidence="5" id="KW-0812">Transmembrane</keyword>
<keyword evidence="2" id="KW-0597">Phosphoprotein</keyword>
<name>A0ABD2LWI1_9BILA</name>
<feature type="compositionally biased region" description="Basic and acidic residues" evidence="4">
    <location>
        <begin position="595"/>
        <end position="633"/>
    </location>
</feature>
<dbReference type="PANTHER" id="PTHR12345">
    <property type="entry name" value="SYNTENIN RELATED"/>
    <property type="match status" value="1"/>
</dbReference>
<feature type="region of interest" description="Disordered" evidence="4">
    <location>
        <begin position="715"/>
        <end position="744"/>
    </location>
</feature>
<keyword evidence="3" id="KW-0677">Repeat</keyword>
<feature type="compositionally biased region" description="Basic and acidic residues" evidence="4">
    <location>
        <begin position="177"/>
        <end position="232"/>
    </location>
</feature>
<feature type="domain" description="PID" evidence="6">
    <location>
        <begin position="704"/>
        <end position="885"/>
    </location>
</feature>
<sequence>MSIWLGGASVCGAKVAAQMSRYRPRSFANVPILLHSLLLLITSLLFLPSPFVKMQTTTAQMQQLLHNNHHQQRDHSVSVLPLPFDAVSAPSSSGQPPLFSPNSSDSSAVGSDHNASQNSTADGGGKMLSDSFLLDQKSELPSQMADGKEMTAAATEAATEEKTLAQSSAEAEDRGEEEDKRMGEDSAHDRTADKETVKEEIAQESKDSAKKGESGESKEEERRRQNWSESKTTDLIRKQLAEIEREIARRMQNKNVKKMDEQEMNQLLLNHGFGFQQQMQNGRLQGEDGRGDGQQTESDGSSEPKLATDSPCLDQLCQSLINPQPSVSQHPLYFPQPFIPGGQLPFSVAGVHFPHQQTMTTSFLTQMCPQEQFAMPQPFAAPPPAALFGQSQHHPFHGVPFSMPFLPQQPTPPPLPTTIAQSPSPPFAQMLPPSLSDITPEMAAQLLAQLQQHNPSLIQNLVMGQQQLHHQSQLGPFRADADSLPPATFARSASLSNGPLSPLGGGCFAAPSPLPAPPRGPQSSVASRRASAGRAPARRSFSGKSEAQNEIGTLHDQRQTMEWPGSSGEKRGTTASSSSNTEKDKTEPVWVMRESYLKRREREEQRRLRKDNEEALRGKEAEETETEGGKETDQLLLDGRTTQAARGEGGAATSEENGTEKSAANGGTRPTTEEEEEQGGGTGPKRKGSKKEVIIHEPAVLIEGVLFRARYLGSTQMSSDGRPSKNSRMAQAQEAVARVKAPDGELQPSTEIDLFISTEKIMVLNTDLQRISETDVRQDILMDHSLRSISYIADIGDLVVLMARRVPSQQEQTEDEAGGETIRKSPRVICHIFESEESAFIAQSIGQAFQVAYVEFLRANGIEDPNYLRDIDYQEVLNSQELLGEELEMLARKETQKDVVVSKKSGETLGIVVVESGWGSMLPTVVIANMAPGGAASRSNQLNIGDQLIGINGISLVGLPLSAAQQNIKNVRSATAVRLTVVSTPPVVEVRIRRPDTKYQLGFSVQNGVICSLLRGGIAERGGIRVGHRIIEINHQSVVAIPHERIVNMLATATGEIHMKTMPTSMFRLLTGQEIPNYI</sequence>
<dbReference type="AlphaFoldDB" id="A0ABD2LWI1"/>
<dbReference type="Pfam" id="PF00640">
    <property type="entry name" value="PID"/>
    <property type="match status" value="1"/>
</dbReference>
<dbReference type="PANTHER" id="PTHR12345:SF16">
    <property type="entry name" value="X11L, ISOFORM F-RELATED"/>
    <property type="match status" value="1"/>
</dbReference>
<dbReference type="PROSITE" id="PS50106">
    <property type="entry name" value="PDZ"/>
    <property type="match status" value="2"/>
</dbReference>
<feature type="region of interest" description="Disordered" evidence="4">
    <location>
        <begin position="506"/>
        <end position="692"/>
    </location>
</feature>
<dbReference type="CDD" id="cd06793">
    <property type="entry name" value="PDZ2_APBA1_3-like"/>
    <property type="match status" value="1"/>
</dbReference>
<dbReference type="Proteomes" id="UP001620626">
    <property type="component" value="Unassembled WGS sequence"/>
</dbReference>
<feature type="transmembrane region" description="Helical" evidence="5">
    <location>
        <begin position="27"/>
        <end position="47"/>
    </location>
</feature>
<dbReference type="Gene3D" id="2.30.29.30">
    <property type="entry name" value="Pleckstrin-homology domain (PH domain)/Phosphotyrosine-binding domain (PTB)"/>
    <property type="match status" value="1"/>
</dbReference>
<keyword evidence="1" id="KW-0813">Transport</keyword>
<evidence type="ECO:0000256" key="1">
    <source>
        <dbReference type="ARBA" id="ARBA00022448"/>
    </source>
</evidence>
<evidence type="ECO:0000256" key="3">
    <source>
        <dbReference type="ARBA" id="ARBA00022737"/>
    </source>
</evidence>
<proteinExistence type="predicted"/>
<dbReference type="CDD" id="cd06720">
    <property type="entry name" value="PDZ1_APBA1_3-like"/>
    <property type="match status" value="1"/>
</dbReference>
<dbReference type="InterPro" id="IPR036034">
    <property type="entry name" value="PDZ_sf"/>
</dbReference>
<dbReference type="InterPro" id="IPR006020">
    <property type="entry name" value="PTB/PI_dom"/>
</dbReference>
<dbReference type="FunFam" id="2.30.42.10:FF:000007">
    <property type="entry name" value="Amyloid beta A4 protein-binding family A member"/>
    <property type="match status" value="1"/>
</dbReference>
<feature type="region of interest" description="Disordered" evidence="4">
    <location>
        <begin position="144"/>
        <end position="232"/>
    </location>
</feature>